<dbReference type="Proteomes" id="UP000324738">
    <property type="component" value="Unassembled WGS sequence"/>
</dbReference>
<proteinExistence type="predicted"/>
<protein>
    <submittedName>
        <fullName evidence="2">Uncharacterized protein</fullName>
    </submittedName>
</protein>
<keyword evidence="1" id="KW-0812">Transmembrane</keyword>
<feature type="transmembrane region" description="Helical" evidence="1">
    <location>
        <begin position="136"/>
        <end position="154"/>
    </location>
</feature>
<accession>A0A5B0E174</accession>
<evidence type="ECO:0000256" key="1">
    <source>
        <dbReference type="SAM" id="Phobius"/>
    </source>
</evidence>
<reference evidence="2 3" key="1">
    <citation type="submission" date="2019-08" db="EMBL/GenBank/DDBJ databases">
        <title>Aureimonas fodiniaquatilis sp. nov., isolated from a coal mine wastewater.</title>
        <authorList>
            <person name="Kim W."/>
        </authorList>
    </citation>
    <scope>NUCLEOTIDE SEQUENCE [LARGE SCALE GENOMIC DNA]</scope>
    <source>
        <strain evidence="2 3">CAU 1482</strain>
    </source>
</reference>
<feature type="transmembrane region" description="Helical" evidence="1">
    <location>
        <begin position="160"/>
        <end position="182"/>
    </location>
</feature>
<dbReference type="AlphaFoldDB" id="A0A5B0E174"/>
<dbReference type="EMBL" id="VTWH01000001">
    <property type="protein sequence ID" value="KAA0971875.1"/>
    <property type="molecule type" value="Genomic_DNA"/>
</dbReference>
<dbReference type="OrthoDB" id="10019572at2"/>
<gene>
    <name evidence="2" type="ORF">FPY71_01735</name>
</gene>
<dbReference type="RefSeq" id="WP_149297029.1">
    <property type="nucleotide sequence ID" value="NZ_VTWH01000001.1"/>
</dbReference>
<evidence type="ECO:0000313" key="3">
    <source>
        <dbReference type="Proteomes" id="UP000324738"/>
    </source>
</evidence>
<comment type="caution">
    <text evidence="2">The sequence shown here is derived from an EMBL/GenBank/DDBJ whole genome shotgun (WGS) entry which is preliminary data.</text>
</comment>
<feature type="transmembrane region" description="Helical" evidence="1">
    <location>
        <begin position="260"/>
        <end position="278"/>
    </location>
</feature>
<feature type="transmembrane region" description="Helical" evidence="1">
    <location>
        <begin position="67"/>
        <end position="86"/>
    </location>
</feature>
<keyword evidence="3" id="KW-1185">Reference proteome</keyword>
<feature type="transmembrane region" description="Helical" evidence="1">
    <location>
        <begin position="224"/>
        <end position="248"/>
    </location>
</feature>
<sequence length="309" mass="34196">MNKQSWRIFLHSAINNRRTVGVYCCLEAIFLWASTAFSLVIAMHFGFGVFGLQAHPLLARFISNQELMLLAAMALACTAFGSRLAISLLESRLISASELALARSIRRINMPSASEDRTVTRASNYYGRLSLASMKAFGSATILLLNFLLLPMLITWQWALIIAVIFTLSAIALYLAFIRLAARMQSSASDLLTHSREVARWKLDAGAGEPDALQIYFRAYSNRIFLASVFSHAAWLFALLFTLAIAILHFLKIQLSPGEAFVAFMLMQLYLGLVSRMFSSFISSAAFAPSVLQHHEAVFAISPDQPSLA</sequence>
<feature type="transmembrane region" description="Helical" evidence="1">
    <location>
        <begin position="20"/>
        <end position="47"/>
    </location>
</feature>
<keyword evidence="1" id="KW-1133">Transmembrane helix</keyword>
<evidence type="ECO:0000313" key="2">
    <source>
        <dbReference type="EMBL" id="KAA0971875.1"/>
    </source>
</evidence>
<name>A0A5B0E174_9HYPH</name>
<organism evidence="2 3">
    <name type="scientific">Aureimonas fodinaquatilis</name>
    <dbReference type="NCBI Taxonomy" id="2565783"/>
    <lineage>
        <taxon>Bacteria</taxon>
        <taxon>Pseudomonadati</taxon>
        <taxon>Pseudomonadota</taxon>
        <taxon>Alphaproteobacteria</taxon>
        <taxon>Hyphomicrobiales</taxon>
        <taxon>Aurantimonadaceae</taxon>
        <taxon>Aureimonas</taxon>
    </lineage>
</organism>
<keyword evidence="1" id="KW-0472">Membrane</keyword>